<keyword evidence="2" id="KW-1185">Reference proteome</keyword>
<evidence type="ECO:0000313" key="1">
    <source>
        <dbReference type="EMBL" id="SMO53816.1"/>
    </source>
</evidence>
<evidence type="ECO:0000313" key="2">
    <source>
        <dbReference type="Proteomes" id="UP000315971"/>
    </source>
</evidence>
<protein>
    <submittedName>
        <fullName evidence="1">Uncharacterized protein</fullName>
    </submittedName>
</protein>
<dbReference type="Proteomes" id="UP000315971">
    <property type="component" value="Unassembled WGS sequence"/>
</dbReference>
<accession>A0A521C2V1</accession>
<dbReference type="AlphaFoldDB" id="A0A521C2V1"/>
<name>A0A521C2V1_9SPHI</name>
<sequence length="45" mass="5379">MYVMPLFDLYGIINKQKNNMKSFELINLCSQKDFRSYECVLISIK</sequence>
<organism evidence="1 2">
    <name type="scientific">Solitalea koreensis</name>
    <dbReference type="NCBI Taxonomy" id="543615"/>
    <lineage>
        <taxon>Bacteria</taxon>
        <taxon>Pseudomonadati</taxon>
        <taxon>Bacteroidota</taxon>
        <taxon>Sphingobacteriia</taxon>
        <taxon>Sphingobacteriales</taxon>
        <taxon>Sphingobacteriaceae</taxon>
        <taxon>Solitalea</taxon>
    </lineage>
</organism>
<dbReference type="EMBL" id="FXSZ01000003">
    <property type="protein sequence ID" value="SMO53816.1"/>
    <property type="molecule type" value="Genomic_DNA"/>
</dbReference>
<gene>
    <name evidence="1" type="ORF">SAMN06265350_103170</name>
</gene>
<reference evidence="1 2" key="1">
    <citation type="submission" date="2017-05" db="EMBL/GenBank/DDBJ databases">
        <authorList>
            <person name="Varghese N."/>
            <person name="Submissions S."/>
        </authorList>
    </citation>
    <scope>NUCLEOTIDE SEQUENCE [LARGE SCALE GENOMIC DNA]</scope>
    <source>
        <strain evidence="1 2">DSM 21342</strain>
    </source>
</reference>
<proteinExistence type="predicted"/>